<comment type="similarity">
    <text evidence="2 6">Belongs to the glycosyl hydrolase 43 family.</text>
</comment>
<evidence type="ECO:0000313" key="8">
    <source>
        <dbReference type="Proteomes" id="UP000800235"/>
    </source>
</evidence>
<evidence type="ECO:0000313" key="7">
    <source>
        <dbReference type="EMBL" id="KAF2420353.1"/>
    </source>
</evidence>
<accession>A0A9P4NG65</accession>
<dbReference type="PANTHER" id="PTHR43301:SF3">
    <property type="entry name" value="ARABINAN ENDO-1,5-ALPHA-L-ARABINOSIDASE A-RELATED"/>
    <property type="match status" value="1"/>
</dbReference>
<proteinExistence type="inferred from homology"/>
<keyword evidence="8" id="KW-1185">Reference proteome</keyword>
<dbReference type="AlphaFoldDB" id="A0A9P4NG65"/>
<dbReference type="InterPro" id="IPR006710">
    <property type="entry name" value="Glyco_hydro_43"/>
</dbReference>
<evidence type="ECO:0000256" key="4">
    <source>
        <dbReference type="ARBA" id="ARBA00023295"/>
    </source>
</evidence>
<dbReference type="Proteomes" id="UP000800235">
    <property type="component" value="Unassembled WGS sequence"/>
</dbReference>
<gene>
    <name evidence="7" type="ORF">EJ08DRAFT_705401</name>
</gene>
<dbReference type="PANTHER" id="PTHR43301">
    <property type="entry name" value="ARABINAN ENDO-1,5-ALPHA-L-ARABINOSIDASE"/>
    <property type="match status" value="1"/>
</dbReference>
<evidence type="ECO:0000256" key="2">
    <source>
        <dbReference type="ARBA" id="ARBA00009865"/>
    </source>
</evidence>
<dbReference type="GO" id="GO:0004553">
    <property type="term" value="F:hydrolase activity, hydrolyzing O-glycosyl compounds"/>
    <property type="evidence" value="ECO:0007669"/>
    <property type="project" value="InterPro"/>
</dbReference>
<dbReference type="Gene3D" id="2.115.10.20">
    <property type="entry name" value="Glycosyl hydrolase domain, family 43"/>
    <property type="match status" value="1"/>
</dbReference>
<keyword evidence="3 6" id="KW-0378">Hydrolase</keyword>
<comment type="caution">
    <text evidence="7">The sequence shown here is derived from an EMBL/GenBank/DDBJ whole genome shotgun (WGS) entry which is preliminary data.</text>
</comment>
<dbReference type="OrthoDB" id="19657at2759"/>
<name>A0A9P4NG65_9PEZI</name>
<dbReference type="Pfam" id="PF04616">
    <property type="entry name" value="Glyco_hydro_43"/>
    <property type="match status" value="1"/>
</dbReference>
<protein>
    <recommendedName>
        <fullName evidence="5">Endo-1,5-alpha-L-arabinanase A</fullName>
    </recommendedName>
</protein>
<organism evidence="7 8">
    <name type="scientific">Tothia fuscella</name>
    <dbReference type="NCBI Taxonomy" id="1048955"/>
    <lineage>
        <taxon>Eukaryota</taxon>
        <taxon>Fungi</taxon>
        <taxon>Dikarya</taxon>
        <taxon>Ascomycota</taxon>
        <taxon>Pezizomycotina</taxon>
        <taxon>Dothideomycetes</taxon>
        <taxon>Pleosporomycetidae</taxon>
        <taxon>Venturiales</taxon>
        <taxon>Cylindrosympodiaceae</taxon>
        <taxon>Tothia</taxon>
    </lineage>
</organism>
<evidence type="ECO:0000256" key="6">
    <source>
        <dbReference type="RuleBase" id="RU361187"/>
    </source>
</evidence>
<evidence type="ECO:0000256" key="3">
    <source>
        <dbReference type="ARBA" id="ARBA00022801"/>
    </source>
</evidence>
<comment type="pathway">
    <text evidence="1">Glycan metabolism; L-arabinan degradation.</text>
</comment>
<sequence length="339" mass="37951">MPNDLSFTMLFLYSVFTLFFLCSLRILASTIAAPSVYTDYLFAYFTGEGSPDGETISLAITSHNNISSWTELHSSKPVLTSTVGTRGVRDPSIIRSRDATKFWIIATDLKMHGMGKDGWSNSVQTGSKSIVIWESTDLKKWNGPRLVRISPETAGNTWAPEAIYDAERGEYMLFWASSLYPKGSQHTRPSYHRILKCYTKDFIKFSEAEVWIDRSWSVIDTTVVFDADTKRWYRFSKDERGNGPNAPNGKFVFQEWSTTLGGVWREVAAGIGKGVIKQGEGPTVVRSNGVPGKWYMFIDEFGGKGYVPFETTNIASGVWKPVPNGKMPKRPRHGSVTGM</sequence>
<evidence type="ECO:0000256" key="5">
    <source>
        <dbReference type="ARBA" id="ARBA00042202"/>
    </source>
</evidence>
<reference evidence="7" key="1">
    <citation type="journal article" date="2020" name="Stud. Mycol.">
        <title>101 Dothideomycetes genomes: a test case for predicting lifestyles and emergence of pathogens.</title>
        <authorList>
            <person name="Haridas S."/>
            <person name="Albert R."/>
            <person name="Binder M."/>
            <person name="Bloem J."/>
            <person name="Labutti K."/>
            <person name="Salamov A."/>
            <person name="Andreopoulos B."/>
            <person name="Baker S."/>
            <person name="Barry K."/>
            <person name="Bills G."/>
            <person name="Bluhm B."/>
            <person name="Cannon C."/>
            <person name="Castanera R."/>
            <person name="Culley D."/>
            <person name="Daum C."/>
            <person name="Ezra D."/>
            <person name="Gonzalez J."/>
            <person name="Henrissat B."/>
            <person name="Kuo A."/>
            <person name="Liang C."/>
            <person name="Lipzen A."/>
            <person name="Lutzoni F."/>
            <person name="Magnuson J."/>
            <person name="Mondo S."/>
            <person name="Nolan M."/>
            <person name="Ohm R."/>
            <person name="Pangilinan J."/>
            <person name="Park H.-J."/>
            <person name="Ramirez L."/>
            <person name="Alfaro M."/>
            <person name="Sun H."/>
            <person name="Tritt A."/>
            <person name="Yoshinaga Y."/>
            <person name="Zwiers L.-H."/>
            <person name="Turgeon B."/>
            <person name="Goodwin S."/>
            <person name="Spatafora J."/>
            <person name="Crous P."/>
            <person name="Grigoriev I."/>
        </authorList>
    </citation>
    <scope>NUCLEOTIDE SEQUENCE</scope>
    <source>
        <strain evidence="7">CBS 130266</strain>
    </source>
</reference>
<dbReference type="EMBL" id="MU007110">
    <property type="protein sequence ID" value="KAF2420353.1"/>
    <property type="molecule type" value="Genomic_DNA"/>
</dbReference>
<dbReference type="CDD" id="cd08983">
    <property type="entry name" value="GH43_Bt3655-like"/>
    <property type="match status" value="1"/>
</dbReference>
<dbReference type="SUPFAM" id="SSF75005">
    <property type="entry name" value="Arabinanase/levansucrase/invertase"/>
    <property type="match status" value="1"/>
</dbReference>
<evidence type="ECO:0000256" key="1">
    <source>
        <dbReference type="ARBA" id="ARBA00004834"/>
    </source>
</evidence>
<dbReference type="InterPro" id="IPR023296">
    <property type="entry name" value="Glyco_hydro_beta-prop_sf"/>
</dbReference>
<dbReference type="GO" id="GO:0005975">
    <property type="term" value="P:carbohydrate metabolic process"/>
    <property type="evidence" value="ECO:0007669"/>
    <property type="project" value="InterPro"/>
</dbReference>
<keyword evidence="4 6" id="KW-0326">Glycosidase</keyword>
<dbReference type="InterPro" id="IPR050727">
    <property type="entry name" value="GH43_arabinanases"/>
</dbReference>